<dbReference type="EMBL" id="CP020465">
    <property type="protein sequence ID" value="ASP47211.1"/>
    <property type="molecule type" value="Genomic_DNA"/>
</dbReference>
<dbReference type="GO" id="GO:0003677">
    <property type="term" value="F:DNA binding"/>
    <property type="evidence" value="ECO:0007669"/>
    <property type="project" value="TreeGrafter"/>
</dbReference>
<dbReference type="InterPro" id="IPR029063">
    <property type="entry name" value="SAM-dependent_MTases_sf"/>
</dbReference>
<dbReference type="InterPro" id="IPR050390">
    <property type="entry name" value="C5-Methyltransferase"/>
</dbReference>
<keyword evidence="4 7" id="KW-0949">S-adenosyl-L-methionine</keyword>
<dbReference type="GO" id="GO:0009307">
    <property type="term" value="P:DNA restriction-modification system"/>
    <property type="evidence" value="ECO:0007669"/>
    <property type="project" value="UniProtKB-KW"/>
</dbReference>
<evidence type="ECO:0000313" key="9">
    <source>
        <dbReference type="EMBL" id="ASP47211.1"/>
    </source>
</evidence>
<evidence type="ECO:0000256" key="2">
    <source>
        <dbReference type="ARBA" id="ARBA00022603"/>
    </source>
</evidence>
<dbReference type="PANTHER" id="PTHR10629:SF52">
    <property type="entry name" value="DNA (CYTOSINE-5)-METHYLTRANSFERASE 1"/>
    <property type="match status" value="1"/>
</dbReference>
<evidence type="ECO:0000256" key="1">
    <source>
        <dbReference type="ARBA" id="ARBA00011975"/>
    </source>
</evidence>
<evidence type="ECO:0000256" key="6">
    <source>
        <dbReference type="ARBA" id="ARBA00047422"/>
    </source>
</evidence>
<gene>
    <name evidence="9" type="ORF">B5D82_05220</name>
</gene>
<dbReference type="AlphaFoldDB" id="A0A222G5X1"/>
<comment type="catalytic activity">
    <reaction evidence="6">
        <text>a 2'-deoxycytidine in DNA + S-adenosyl-L-methionine = a 5-methyl-2'-deoxycytidine in DNA + S-adenosyl-L-homocysteine + H(+)</text>
        <dbReference type="Rhea" id="RHEA:13681"/>
        <dbReference type="Rhea" id="RHEA-COMP:11369"/>
        <dbReference type="Rhea" id="RHEA-COMP:11370"/>
        <dbReference type="ChEBI" id="CHEBI:15378"/>
        <dbReference type="ChEBI" id="CHEBI:57856"/>
        <dbReference type="ChEBI" id="CHEBI:59789"/>
        <dbReference type="ChEBI" id="CHEBI:85452"/>
        <dbReference type="ChEBI" id="CHEBI:85454"/>
        <dbReference type="EC" id="2.1.1.37"/>
    </reaction>
</comment>
<feature type="active site" evidence="7">
    <location>
        <position position="132"/>
    </location>
</feature>
<dbReference type="RefSeq" id="WP_081149745.1">
    <property type="nucleotide sequence ID" value="NZ_CP020465.1"/>
</dbReference>
<accession>A0A222G5X1</accession>
<evidence type="ECO:0000256" key="3">
    <source>
        <dbReference type="ARBA" id="ARBA00022679"/>
    </source>
</evidence>
<dbReference type="OrthoDB" id="9813719at2"/>
<evidence type="ECO:0000256" key="7">
    <source>
        <dbReference type="PROSITE-ProRule" id="PRU01016"/>
    </source>
</evidence>
<evidence type="ECO:0000313" key="10">
    <source>
        <dbReference type="Proteomes" id="UP000202259"/>
    </source>
</evidence>
<sequence length="520" mass="59540">MNKPIKIIDLFSGPGGLGEGFAALKDDDGNSPFKIAISIEKEKSAHRTLKLRAFFRQFKGSVPEEYYDFLKGKLGKTPEEQLYKIPKYMAQVAAAELEAQNLELGKDNDLINKKILEVIGEDECILIGGPPCQAYSNAGKKNKKDYDPTADPRNFLYKEYLKIIAQFQPTVFVMENVKGMLSTKINGKSIYDTIFTDLHNPCKSVKTKPQKNRIRHNYKILSLTVPESNKKDVQPKDYIVYSENHGIPQRRHRVILLGIRQDIYPNIKDVCLEKVSTQTSIEEVLADLPALRSGLSKLENTDNNWVYNIQKDVKKTIKSLKENKLPEIADEIELIYKSIKAPTEKQGQVFSLKRTSSIKSKELSDWFYDKKLGQYITNHETRGHLTADLQRYLFCSVWGTVSKRLNWTPRSPKSKDYPKYLYPKHKNFDSGKFADRFRVQPWDLPATTITCHISKDGHSYIHPDYLQCRSMTVREAARIQTFPDNYFFVGNRTEQYVQVGNAVPPLLANKIAKVVSNILS</sequence>
<dbReference type="Gene3D" id="3.90.120.10">
    <property type="entry name" value="DNA Methylase, subunit A, domain 2"/>
    <property type="match status" value="1"/>
</dbReference>
<dbReference type="GO" id="GO:0003886">
    <property type="term" value="F:DNA (cytosine-5-)-methyltransferase activity"/>
    <property type="evidence" value="ECO:0007669"/>
    <property type="project" value="UniProtKB-EC"/>
</dbReference>
<evidence type="ECO:0000256" key="4">
    <source>
        <dbReference type="ARBA" id="ARBA00022691"/>
    </source>
</evidence>
<keyword evidence="3 7" id="KW-0808">Transferase</keyword>
<evidence type="ECO:0000256" key="8">
    <source>
        <dbReference type="RuleBase" id="RU000416"/>
    </source>
</evidence>
<dbReference type="InterPro" id="IPR001525">
    <property type="entry name" value="C5_MeTfrase"/>
</dbReference>
<name>A0A222G5X1_9GAMM</name>
<dbReference type="NCBIfam" id="TIGR00675">
    <property type="entry name" value="dcm"/>
    <property type="match status" value="1"/>
</dbReference>
<keyword evidence="5" id="KW-0680">Restriction system</keyword>
<dbReference type="GO" id="GO:0044027">
    <property type="term" value="P:negative regulation of gene expression via chromosomal CpG island methylation"/>
    <property type="evidence" value="ECO:0007669"/>
    <property type="project" value="TreeGrafter"/>
</dbReference>
<keyword evidence="2 7" id="KW-0489">Methyltransferase</keyword>
<protein>
    <recommendedName>
        <fullName evidence="1">DNA (cytosine-5-)-methyltransferase</fullName>
        <ecNumber evidence="1">2.1.1.37</ecNumber>
    </recommendedName>
</protein>
<dbReference type="PRINTS" id="PR00105">
    <property type="entry name" value="C5METTRFRASE"/>
</dbReference>
<keyword evidence="10" id="KW-1185">Reference proteome</keyword>
<dbReference type="REBASE" id="196561">
    <property type="entry name" value="M.Csp971ORFBP"/>
</dbReference>
<comment type="similarity">
    <text evidence="7 8">Belongs to the class I-like SAM-binding methyltransferase superfamily. C5-methyltransferase family.</text>
</comment>
<dbReference type="Gene3D" id="3.40.50.150">
    <property type="entry name" value="Vaccinia Virus protein VP39"/>
    <property type="match status" value="1"/>
</dbReference>
<dbReference type="KEGG" id="cber:B5D82_05220"/>
<evidence type="ECO:0000256" key="5">
    <source>
        <dbReference type="ARBA" id="ARBA00022747"/>
    </source>
</evidence>
<dbReference type="Pfam" id="PF00145">
    <property type="entry name" value="DNA_methylase"/>
    <property type="match status" value="2"/>
</dbReference>
<dbReference type="GO" id="GO:0032259">
    <property type="term" value="P:methylation"/>
    <property type="evidence" value="ECO:0007669"/>
    <property type="project" value="UniProtKB-KW"/>
</dbReference>
<reference evidence="9 10" key="1">
    <citation type="submission" date="2017-08" db="EMBL/GenBank/DDBJ databases">
        <title>Complete genome of Colwellia sp. NB097-1, a psychrophile bacterium ioslated from Bering Sea.</title>
        <authorList>
            <person name="Chen X."/>
        </authorList>
    </citation>
    <scope>NUCLEOTIDE SEQUENCE [LARGE SCALE GENOMIC DNA]</scope>
    <source>
        <strain evidence="9 10">NB097-1</strain>
    </source>
</reference>
<dbReference type="PROSITE" id="PS51679">
    <property type="entry name" value="SAM_MT_C5"/>
    <property type="match status" value="1"/>
</dbReference>
<proteinExistence type="inferred from homology"/>
<dbReference type="Proteomes" id="UP000202259">
    <property type="component" value="Chromosome"/>
</dbReference>
<dbReference type="PANTHER" id="PTHR10629">
    <property type="entry name" value="CYTOSINE-SPECIFIC METHYLTRANSFERASE"/>
    <property type="match status" value="1"/>
</dbReference>
<dbReference type="SUPFAM" id="SSF53335">
    <property type="entry name" value="S-adenosyl-L-methionine-dependent methyltransferases"/>
    <property type="match status" value="1"/>
</dbReference>
<dbReference type="EC" id="2.1.1.37" evidence="1"/>
<organism evidence="9 10">
    <name type="scientific">Cognaticolwellia beringensis</name>
    <dbReference type="NCBI Taxonomy" id="1967665"/>
    <lineage>
        <taxon>Bacteria</taxon>
        <taxon>Pseudomonadati</taxon>
        <taxon>Pseudomonadota</taxon>
        <taxon>Gammaproteobacteria</taxon>
        <taxon>Alteromonadales</taxon>
        <taxon>Colwelliaceae</taxon>
        <taxon>Cognaticolwellia</taxon>
    </lineage>
</organism>